<evidence type="ECO:0000313" key="1">
    <source>
        <dbReference type="EMBL" id="KIW76041.1"/>
    </source>
</evidence>
<dbReference type="OrthoDB" id="2951834at2759"/>
<gene>
    <name evidence="1" type="ORF">Z517_10786</name>
</gene>
<accession>A0A0D2DEH1</accession>
<evidence type="ECO:0000313" key="2">
    <source>
        <dbReference type="Proteomes" id="UP000053029"/>
    </source>
</evidence>
<dbReference type="PANTHER" id="PTHR42085:SF2">
    <property type="entry name" value="F-BOX DOMAIN-CONTAINING PROTEIN"/>
    <property type="match status" value="1"/>
</dbReference>
<dbReference type="AlphaFoldDB" id="A0A0D2DEH1"/>
<proteinExistence type="predicted"/>
<dbReference type="GeneID" id="25310276"/>
<dbReference type="PANTHER" id="PTHR42085">
    <property type="entry name" value="F-BOX DOMAIN-CONTAINING PROTEIN"/>
    <property type="match status" value="1"/>
</dbReference>
<dbReference type="VEuPathDB" id="FungiDB:Z517_10786"/>
<name>A0A0D2DEH1_9EURO</name>
<dbReference type="RefSeq" id="XP_013279849.1">
    <property type="nucleotide sequence ID" value="XM_013424395.1"/>
</dbReference>
<dbReference type="Proteomes" id="UP000053029">
    <property type="component" value="Unassembled WGS sequence"/>
</dbReference>
<keyword evidence="2" id="KW-1185">Reference proteome</keyword>
<reference evidence="1 2" key="1">
    <citation type="submission" date="2015-01" db="EMBL/GenBank/DDBJ databases">
        <title>The Genome Sequence of Fonsecaea pedrosoi CBS 271.37.</title>
        <authorList>
            <consortium name="The Broad Institute Genomics Platform"/>
            <person name="Cuomo C."/>
            <person name="de Hoog S."/>
            <person name="Gorbushina A."/>
            <person name="Stielow B."/>
            <person name="Teixiera M."/>
            <person name="Abouelleil A."/>
            <person name="Chapman S.B."/>
            <person name="Priest M."/>
            <person name="Young S.K."/>
            <person name="Wortman J."/>
            <person name="Nusbaum C."/>
            <person name="Birren B."/>
        </authorList>
    </citation>
    <scope>NUCLEOTIDE SEQUENCE [LARGE SCALE GENOMIC DNA]</scope>
    <source>
        <strain evidence="1 2">CBS 271.37</strain>
    </source>
</reference>
<dbReference type="HOGENOM" id="CLU_1120061_0_0_1"/>
<protein>
    <submittedName>
        <fullName evidence="1">Uncharacterized protein</fullName>
    </submittedName>
</protein>
<dbReference type="InterPro" id="IPR038883">
    <property type="entry name" value="AN11006-like"/>
</dbReference>
<dbReference type="EMBL" id="KN846975">
    <property type="protein sequence ID" value="KIW76041.1"/>
    <property type="molecule type" value="Genomic_DNA"/>
</dbReference>
<sequence>MAQDNAPSPQPRAARFLQLPTEIRNVIYSYALLAPGRGYLDVRLTPQDSQHCCPMRIMLCNHQIHREVRELLCNQELRFSAVHDTGHIESNVPCLHGVDLAKTRLRFDINPFQYPERIPELWDGLVALCKSLGRVARIPRVDIRCDGTMPRMTPPLHVNEDDLERGPLNCILLLQPFNLLPVATKAVITVLGGPLNDLWCDNATIQNWAERYSRQLETRTRRRIRHGDAIPQQGLMLKKREPIVWDIAVYKKLCAAILEDFGDASLEIDSEAPTWQKTAES</sequence>
<organism evidence="1 2">
    <name type="scientific">Fonsecaea pedrosoi CBS 271.37</name>
    <dbReference type="NCBI Taxonomy" id="1442368"/>
    <lineage>
        <taxon>Eukaryota</taxon>
        <taxon>Fungi</taxon>
        <taxon>Dikarya</taxon>
        <taxon>Ascomycota</taxon>
        <taxon>Pezizomycotina</taxon>
        <taxon>Eurotiomycetes</taxon>
        <taxon>Chaetothyriomycetidae</taxon>
        <taxon>Chaetothyriales</taxon>
        <taxon>Herpotrichiellaceae</taxon>
        <taxon>Fonsecaea</taxon>
    </lineage>
</organism>